<proteinExistence type="predicted"/>
<organism evidence="1 2">
    <name type="scientific">Dyadobacter jejuensis</name>
    <dbReference type="NCBI Taxonomy" id="1082580"/>
    <lineage>
        <taxon>Bacteria</taxon>
        <taxon>Pseudomonadati</taxon>
        <taxon>Bacteroidota</taxon>
        <taxon>Cytophagia</taxon>
        <taxon>Cytophagales</taxon>
        <taxon>Spirosomataceae</taxon>
        <taxon>Dyadobacter</taxon>
    </lineage>
</organism>
<sequence>MSKRQKISFQTINCGKVSPIDGNQFTASSHRIKNAMAVVVRDYKKLEATSRIDARKLVLNA</sequence>
<dbReference type="AlphaFoldDB" id="A0A316APG9"/>
<gene>
    <name evidence="1" type="ORF">CLV98_102520</name>
</gene>
<comment type="caution">
    <text evidence="1">The sequence shown here is derived from an EMBL/GenBank/DDBJ whole genome shotgun (WGS) entry which is preliminary data.</text>
</comment>
<name>A0A316APG9_9BACT</name>
<evidence type="ECO:0000313" key="1">
    <source>
        <dbReference type="EMBL" id="PWJ59685.1"/>
    </source>
</evidence>
<reference evidence="1 2" key="1">
    <citation type="submission" date="2018-03" db="EMBL/GenBank/DDBJ databases">
        <title>Genomic Encyclopedia of Archaeal and Bacterial Type Strains, Phase II (KMG-II): from individual species to whole genera.</title>
        <authorList>
            <person name="Goeker M."/>
        </authorList>
    </citation>
    <scope>NUCLEOTIDE SEQUENCE [LARGE SCALE GENOMIC DNA]</scope>
    <source>
        <strain evidence="1 2">DSM 100346</strain>
    </source>
</reference>
<keyword evidence="2" id="KW-1185">Reference proteome</keyword>
<evidence type="ECO:0000313" key="2">
    <source>
        <dbReference type="Proteomes" id="UP000245880"/>
    </source>
</evidence>
<protein>
    <submittedName>
        <fullName evidence="1">Uncharacterized protein</fullName>
    </submittedName>
</protein>
<dbReference type="Proteomes" id="UP000245880">
    <property type="component" value="Unassembled WGS sequence"/>
</dbReference>
<dbReference type="EMBL" id="QGDT01000002">
    <property type="protein sequence ID" value="PWJ59685.1"/>
    <property type="molecule type" value="Genomic_DNA"/>
</dbReference>
<accession>A0A316APG9</accession>